<keyword evidence="1" id="KW-1133">Transmembrane helix</keyword>
<dbReference type="EMBL" id="QWGB01000014">
    <property type="protein sequence ID" value="RIJ20442.1"/>
    <property type="molecule type" value="Genomic_DNA"/>
</dbReference>
<evidence type="ECO:0000313" key="3">
    <source>
        <dbReference type="Proteomes" id="UP000265431"/>
    </source>
</evidence>
<dbReference type="AlphaFoldDB" id="A0A399QRZ3"/>
<proteinExistence type="predicted"/>
<comment type="caution">
    <text evidence="2">The sequence shown here is derived from an EMBL/GenBank/DDBJ whole genome shotgun (WGS) entry which is preliminary data.</text>
</comment>
<keyword evidence="3" id="KW-1185">Reference proteome</keyword>
<reference evidence="2 3" key="1">
    <citation type="submission" date="2018-08" db="EMBL/GenBank/DDBJ databases">
        <title>Henriciella mobilis sp. nov., isolated from seawater.</title>
        <authorList>
            <person name="Cheng H."/>
            <person name="Wu Y.-H."/>
            <person name="Xu X.-W."/>
            <person name="Guo L.-L."/>
        </authorList>
    </citation>
    <scope>NUCLEOTIDE SEQUENCE [LARGE SCALE GENOMIC DNA]</scope>
    <source>
        <strain evidence="2 3">CCUG66934</strain>
    </source>
</reference>
<gene>
    <name evidence="2" type="ORF">D1224_15070</name>
</gene>
<keyword evidence="1" id="KW-0812">Transmembrane</keyword>
<name>A0A399QRZ3_9PROT</name>
<feature type="transmembrane region" description="Helical" evidence="1">
    <location>
        <begin position="51"/>
        <end position="73"/>
    </location>
</feature>
<accession>A0A399QRZ3</accession>
<dbReference type="RefSeq" id="WP_119380758.1">
    <property type="nucleotide sequence ID" value="NZ_QWGB01000014.1"/>
</dbReference>
<dbReference type="OrthoDB" id="7620045at2"/>
<evidence type="ECO:0000256" key="1">
    <source>
        <dbReference type="SAM" id="Phobius"/>
    </source>
</evidence>
<feature type="transmembrane region" description="Helical" evidence="1">
    <location>
        <begin position="12"/>
        <end position="31"/>
    </location>
</feature>
<evidence type="ECO:0000313" key="2">
    <source>
        <dbReference type="EMBL" id="RIJ20442.1"/>
    </source>
</evidence>
<protein>
    <submittedName>
        <fullName evidence="2">Uncharacterized protein</fullName>
    </submittedName>
</protein>
<keyword evidence="1" id="KW-0472">Membrane</keyword>
<sequence>MKFFIINSFRAMVYVAYLAIIVCGVLLGIYQDGLFAAEYGLTGDMARVAEIAGFTIAGWIIASVVCGLIVAVLDIRDDINDRLPDARSDS</sequence>
<organism evidence="2 3">
    <name type="scientific">Henriciella barbarensis</name>
    <dbReference type="NCBI Taxonomy" id="86342"/>
    <lineage>
        <taxon>Bacteria</taxon>
        <taxon>Pseudomonadati</taxon>
        <taxon>Pseudomonadota</taxon>
        <taxon>Alphaproteobacteria</taxon>
        <taxon>Hyphomonadales</taxon>
        <taxon>Hyphomonadaceae</taxon>
        <taxon>Henriciella</taxon>
    </lineage>
</organism>
<dbReference type="Proteomes" id="UP000265431">
    <property type="component" value="Unassembled WGS sequence"/>
</dbReference>